<feature type="transmembrane region" description="Helical" evidence="10">
    <location>
        <begin position="117"/>
        <end position="137"/>
    </location>
</feature>
<name>A0AAU7KKP2_9GAMM</name>
<evidence type="ECO:0000256" key="3">
    <source>
        <dbReference type="ARBA" id="ARBA00022449"/>
    </source>
</evidence>
<dbReference type="GO" id="GO:0006813">
    <property type="term" value="P:potassium ion transport"/>
    <property type="evidence" value="ECO:0007669"/>
    <property type="project" value="InterPro"/>
</dbReference>
<dbReference type="InterPro" id="IPR003148">
    <property type="entry name" value="RCK_N"/>
</dbReference>
<reference evidence="13" key="1">
    <citation type="submission" date="2022-06" db="EMBL/GenBank/DDBJ databases">
        <title>A novel DMS-producing enzyme.</title>
        <authorList>
            <person name="Zhang Y."/>
        </authorList>
    </citation>
    <scope>NUCLEOTIDE SEQUENCE</scope>
    <source>
        <strain evidence="13">RT37</strain>
    </source>
</reference>
<feature type="transmembrane region" description="Helical" evidence="10">
    <location>
        <begin position="149"/>
        <end position="172"/>
    </location>
</feature>
<feature type="transmembrane region" description="Helical" evidence="10">
    <location>
        <begin position="184"/>
        <end position="207"/>
    </location>
</feature>
<evidence type="ECO:0000259" key="11">
    <source>
        <dbReference type="Pfam" id="PF00999"/>
    </source>
</evidence>
<dbReference type="EMBL" id="CP098827">
    <property type="protein sequence ID" value="XBO72136.1"/>
    <property type="molecule type" value="Genomic_DNA"/>
</dbReference>
<comment type="subcellular location">
    <subcellularLocation>
        <location evidence="1">Cell membrane</location>
        <topology evidence="1">Multi-pass membrane protein</topology>
    </subcellularLocation>
</comment>
<sequence length="647" mass="69962">MEHAGLTLAAVGLLALGSQWLAWRLKVPAILTLLIAGIAAGPVTGLLDPDALFGELLFPLVSLAVAVILFEGSLTLNFRELGGHGRTVRRLVTWGALITALCGALAARWLLGLSWEMASLLGALLVVTGPTVILPLLQTLRAREHLTQILRWEGILIDPVGAIGAVLVYEFVALGSGTQALPHTLMLFAQTALIGFGFGVAGGYLWGQVLRQHLLPQRLHSFGTLMTMLGLFTLSNTLFHESGLLTVTVMGAWLANMRGVPTRPIIEFKETLSILLISGLFILLAARLTVEQLALLGWPAWAFLAVLLLLVRPLAVWLCTLGSGLDWREKSLLAFISPRGIVAAAVASLFALRLEEIGVPGADRLVPVTFLVIIATVVSQSLLARPLGDWLKVRRPSAHGVLIIGANPVARQMAHCLRQARLGVLLTDSSWDAVQAARAEGLSAYYGDPLSEHAAQHMELSGIGYLMPLSPYRELNDLAALHFEHLLGQGQVFRLAVNLGRQARRQHATAIEHVPYLFGREMTFAQLSSLVERGARFEVERLDEAPRSRALLRASGDKRASGERGERGERRPGHVHSTDTRQAPLQARDVASARRQGAFPGDTDSAPLICVGTSGRPRIATADAPLTPRKGDHVIRLVMPDRQSSRK</sequence>
<dbReference type="GO" id="GO:1902600">
    <property type="term" value="P:proton transmembrane transport"/>
    <property type="evidence" value="ECO:0007669"/>
    <property type="project" value="InterPro"/>
</dbReference>
<organism evidence="13">
    <name type="scientific">Halomonas sp. RT37</name>
    <dbReference type="NCBI Taxonomy" id="2950872"/>
    <lineage>
        <taxon>Bacteria</taxon>
        <taxon>Pseudomonadati</taxon>
        <taxon>Pseudomonadota</taxon>
        <taxon>Gammaproteobacteria</taxon>
        <taxon>Oceanospirillales</taxon>
        <taxon>Halomonadaceae</taxon>
        <taxon>Halomonas</taxon>
    </lineage>
</organism>
<dbReference type="InterPro" id="IPR006153">
    <property type="entry name" value="Cation/H_exchanger_TM"/>
</dbReference>
<feature type="compositionally biased region" description="Basic and acidic residues" evidence="9">
    <location>
        <begin position="555"/>
        <end position="579"/>
    </location>
</feature>
<dbReference type="GO" id="GO:0005886">
    <property type="term" value="C:plasma membrane"/>
    <property type="evidence" value="ECO:0007669"/>
    <property type="project" value="UniProtKB-SubCell"/>
</dbReference>
<keyword evidence="8 10" id="KW-0472">Membrane</keyword>
<feature type="transmembrane region" description="Helical" evidence="10">
    <location>
        <begin position="332"/>
        <end position="352"/>
    </location>
</feature>
<feature type="region of interest" description="Disordered" evidence="9">
    <location>
        <begin position="550"/>
        <end position="610"/>
    </location>
</feature>
<dbReference type="AlphaFoldDB" id="A0AAU7KKP2"/>
<evidence type="ECO:0000313" key="13">
    <source>
        <dbReference type="EMBL" id="XBO72136.1"/>
    </source>
</evidence>
<keyword evidence="5 10" id="KW-0812">Transmembrane</keyword>
<dbReference type="PANTHER" id="PTHR32507">
    <property type="entry name" value="NA(+)/H(+) ANTIPORTER 1"/>
    <property type="match status" value="1"/>
</dbReference>
<keyword evidence="7" id="KW-0406">Ion transport</keyword>
<evidence type="ECO:0000259" key="12">
    <source>
        <dbReference type="Pfam" id="PF02254"/>
    </source>
</evidence>
<feature type="domain" description="RCK N-terminal" evidence="12">
    <location>
        <begin position="401"/>
        <end position="491"/>
    </location>
</feature>
<feature type="transmembrane region" description="Helical" evidence="10">
    <location>
        <begin position="364"/>
        <end position="384"/>
    </location>
</feature>
<dbReference type="InterPro" id="IPR038770">
    <property type="entry name" value="Na+/solute_symporter_sf"/>
</dbReference>
<dbReference type="PANTHER" id="PTHR32507:SF0">
    <property type="entry name" value="NA(+)_H(+) ANTIPORTER 2-RELATED"/>
    <property type="match status" value="1"/>
</dbReference>
<feature type="transmembrane region" description="Helical" evidence="10">
    <location>
        <begin position="296"/>
        <end position="320"/>
    </location>
</feature>
<keyword evidence="4" id="KW-1003">Cell membrane</keyword>
<protein>
    <submittedName>
        <fullName evidence="13">Sodium:proton antiporter</fullName>
    </submittedName>
</protein>
<evidence type="ECO:0000256" key="7">
    <source>
        <dbReference type="ARBA" id="ARBA00023065"/>
    </source>
</evidence>
<evidence type="ECO:0000256" key="9">
    <source>
        <dbReference type="SAM" id="MobiDB-lite"/>
    </source>
</evidence>
<evidence type="ECO:0000256" key="2">
    <source>
        <dbReference type="ARBA" id="ARBA00022448"/>
    </source>
</evidence>
<dbReference type="SUPFAM" id="SSF51735">
    <property type="entry name" value="NAD(P)-binding Rossmann-fold domains"/>
    <property type="match status" value="1"/>
</dbReference>
<keyword evidence="3" id="KW-0050">Antiport</keyword>
<evidence type="ECO:0000256" key="6">
    <source>
        <dbReference type="ARBA" id="ARBA00022989"/>
    </source>
</evidence>
<accession>A0AAU7KKP2</accession>
<feature type="transmembrane region" description="Helical" evidence="10">
    <location>
        <begin position="91"/>
        <end position="111"/>
    </location>
</feature>
<feature type="transmembrane region" description="Helical" evidence="10">
    <location>
        <begin position="272"/>
        <end position="290"/>
    </location>
</feature>
<keyword evidence="2" id="KW-0813">Transport</keyword>
<dbReference type="Gene3D" id="3.40.50.720">
    <property type="entry name" value="NAD(P)-binding Rossmann-like Domain"/>
    <property type="match status" value="1"/>
</dbReference>
<gene>
    <name evidence="13" type="ORF">NFG58_05345</name>
</gene>
<evidence type="ECO:0000256" key="8">
    <source>
        <dbReference type="ARBA" id="ARBA00023136"/>
    </source>
</evidence>
<feature type="transmembrane region" description="Helical" evidence="10">
    <location>
        <begin position="51"/>
        <end position="70"/>
    </location>
</feature>
<proteinExistence type="predicted"/>
<feature type="transmembrane region" description="Helical" evidence="10">
    <location>
        <begin position="219"/>
        <end position="238"/>
    </location>
</feature>
<feature type="domain" description="Cation/H+ exchanger transmembrane" evidence="11">
    <location>
        <begin position="14"/>
        <end position="387"/>
    </location>
</feature>
<evidence type="ECO:0000256" key="4">
    <source>
        <dbReference type="ARBA" id="ARBA00022475"/>
    </source>
</evidence>
<dbReference type="Pfam" id="PF00999">
    <property type="entry name" value="Na_H_Exchanger"/>
    <property type="match status" value="1"/>
</dbReference>
<dbReference type="InterPro" id="IPR036291">
    <property type="entry name" value="NAD(P)-bd_dom_sf"/>
</dbReference>
<keyword evidence="6 10" id="KW-1133">Transmembrane helix</keyword>
<dbReference type="Gene3D" id="1.20.1530.20">
    <property type="match status" value="1"/>
</dbReference>
<dbReference type="GO" id="GO:0015297">
    <property type="term" value="F:antiporter activity"/>
    <property type="evidence" value="ECO:0007669"/>
    <property type="project" value="UniProtKB-KW"/>
</dbReference>
<evidence type="ECO:0000256" key="10">
    <source>
        <dbReference type="SAM" id="Phobius"/>
    </source>
</evidence>
<dbReference type="RefSeq" id="WP_222515468.1">
    <property type="nucleotide sequence ID" value="NZ_CP098827.1"/>
</dbReference>
<evidence type="ECO:0000256" key="1">
    <source>
        <dbReference type="ARBA" id="ARBA00004651"/>
    </source>
</evidence>
<evidence type="ECO:0000256" key="5">
    <source>
        <dbReference type="ARBA" id="ARBA00022692"/>
    </source>
</evidence>
<dbReference type="Pfam" id="PF02254">
    <property type="entry name" value="TrkA_N"/>
    <property type="match status" value="1"/>
</dbReference>